<dbReference type="RefSeq" id="WP_290400288.1">
    <property type="nucleotide sequence ID" value="NZ_JAUHLN010000002.1"/>
</dbReference>
<protein>
    <submittedName>
        <fullName evidence="2">ATP-binding cassette domain-containing protein</fullName>
    </submittedName>
</protein>
<dbReference type="Pfam" id="PF00005">
    <property type="entry name" value="ABC_tran"/>
    <property type="match status" value="1"/>
</dbReference>
<dbReference type="PANTHER" id="PTHR42855:SF2">
    <property type="entry name" value="DRUG RESISTANCE ABC TRANSPORTER,ATP-BINDING PROTEIN"/>
    <property type="match status" value="1"/>
</dbReference>
<proteinExistence type="predicted"/>
<gene>
    <name evidence="2" type="ORF">QYF49_14565</name>
</gene>
<dbReference type="SUPFAM" id="SSF52540">
    <property type="entry name" value="P-loop containing nucleoside triphosphate hydrolases"/>
    <property type="match status" value="1"/>
</dbReference>
<keyword evidence="2" id="KW-0067">ATP-binding</keyword>
<evidence type="ECO:0000313" key="3">
    <source>
        <dbReference type="Proteomes" id="UP001168694"/>
    </source>
</evidence>
<accession>A0ABT8E8H2</accession>
<dbReference type="PANTHER" id="PTHR42855">
    <property type="entry name" value="ABC TRANSPORTER ATP-BINDING SUBUNIT"/>
    <property type="match status" value="1"/>
</dbReference>
<comment type="caution">
    <text evidence="2">The sequence shown here is derived from an EMBL/GenBank/DDBJ whole genome shotgun (WGS) entry which is preliminary data.</text>
</comment>
<sequence length="125" mass="14333">MSILSVEYMTHKYGDQLNFKDICFLLLPREHAGLAGRNGSGKSTLLESLLMEYGKLQDPQSKQALKEALVTYEGAVLLVSHEPDFSKDRITHVWNIEDWRQEQKSARKEQLESQLFFFRGVAGML</sequence>
<keyword evidence="3" id="KW-1185">Reference proteome</keyword>
<evidence type="ECO:0000259" key="1">
    <source>
        <dbReference type="Pfam" id="PF00005"/>
    </source>
</evidence>
<feature type="domain" description="ABC transporter" evidence="1">
    <location>
        <begin position="20"/>
        <end position="91"/>
    </location>
</feature>
<evidence type="ECO:0000313" key="2">
    <source>
        <dbReference type="EMBL" id="MDN4074218.1"/>
    </source>
</evidence>
<name>A0ABT8E8H2_9BACL</name>
<organism evidence="2 3">
    <name type="scientific">Fictibacillus terranigra</name>
    <dbReference type="NCBI Taxonomy" id="3058424"/>
    <lineage>
        <taxon>Bacteria</taxon>
        <taxon>Bacillati</taxon>
        <taxon>Bacillota</taxon>
        <taxon>Bacilli</taxon>
        <taxon>Bacillales</taxon>
        <taxon>Fictibacillaceae</taxon>
        <taxon>Fictibacillus</taxon>
    </lineage>
</organism>
<dbReference type="Gene3D" id="3.40.50.300">
    <property type="entry name" value="P-loop containing nucleotide triphosphate hydrolases"/>
    <property type="match status" value="2"/>
</dbReference>
<keyword evidence="2" id="KW-0547">Nucleotide-binding</keyword>
<dbReference type="InterPro" id="IPR051309">
    <property type="entry name" value="ABCF_ATPase"/>
</dbReference>
<dbReference type="InterPro" id="IPR027417">
    <property type="entry name" value="P-loop_NTPase"/>
</dbReference>
<dbReference type="EMBL" id="JAUHLN010000002">
    <property type="protein sequence ID" value="MDN4074218.1"/>
    <property type="molecule type" value="Genomic_DNA"/>
</dbReference>
<dbReference type="InterPro" id="IPR003439">
    <property type="entry name" value="ABC_transporter-like_ATP-bd"/>
</dbReference>
<dbReference type="GO" id="GO:0005524">
    <property type="term" value="F:ATP binding"/>
    <property type="evidence" value="ECO:0007669"/>
    <property type="project" value="UniProtKB-KW"/>
</dbReference>
<dbReference type="Proteomes" id="UP001168694">
    <property type="component" value="Unassembled WGS sequence"/>
</dbReference>
<reference evidence="2" key="1">
    <citation type="submission" date="2023-06" db="EMBL/GenBank/DDBJ databases">
        <title>Draft Genome Sequences of Representative Paenibacillus Polymyxa, Bacillus cereus, Fictibacillus sp., and Brevibacillus agri Strains Isolated from Amazonian Dark Earth.</title>
        <authorList>
            <person name="Pellegrinetti T.A."/>
            <person name="Cunha I.C.M."/>
            <person name="Chaves M.G."/>
            <person name="Freitas A.S."/>
            <person name="Silva A.V.R."/>
            <person name="Tsai S.M."/>
            <person name="Mendes L.W."/>
        </authorList>
    </citation>
    <scope>NUCLEOTIDE SEQUENCE</scope>
    <source>
        <strain evidence="2">CENA-BCM004</strain>
    </source>
</reference>